<evidence type="ECO:0000259" key="2">
    <source>
        <dbReference type="Pfam" id="PF20434"/>
    </source>
</evidence>
<comment type="caution">
    <text evidence="3">The sequence shown here is derived from an EMBL/GenBank/DDBJ whole genome shotgun (WGS) entry which is preliminary data.</text>
</comment>
<feature type="domain" description="BD-FAE-like" evidence="2">
    <location>
        <begin position="89"/>
        <end position="193"/>
    </location>
</feature>
<accession>A0A323V3B1</accession>
<dbReference type="GO" id="GO:0016787">
    <property type="term" value="F:hydrolase activity"/>
    <property type="evidence" value="ECO:0007669"/>
    <property type="project" value="UniProtKB-KW"/>
</dbReference>
<keyword evidence="4" id="KW-1185">Reference proteome</keyword>
<sequence>MATTLRWQPNPNYGSAILVSDPFDLDPFDLPPALQPATGTDFAHEYDVRQWAPDSPGHQAGWTRRAAEARDTLPGLRDLRYGPTEAETLDLFLPAPDTRPAPLLVFLHGGFWRKLHKDDFSWIAPPWVAEGVAVAIVNYGLAPSTPLEEIVAQTRRSLVWLHRQAGHYGIDAGRLVVSGHSAGGHLSCMALATHWPAQAADLPARMIAAGVALSPVVDLAPLAAVPMLHDDVDFTAERIAQLSPIRLTPATAAPLIGAVGGAESPEFRRHLALLAHCWSAVWQGTVPMPGHDHLTLCDAFADPHSALFKRSLELIRALPASV</sequence>
<evidence type="ECO:0000256" key="1">
    <source>
        <dbReference type="ARBA" id="ARBA00022801"/>
    </source>
</evidence>
<dbReference type="InterPro" id="IPR050300">
    <property type="entry name" value="GDXG_lipolytic_enzyme"/>
</dbReference>
<dbReference type="AlphaFoldDB" id="A0A323V3B1"/>
<protein>
    <submittedName>
        <fullName evidence="3">Alpha/beta hydrolase</fullName>
    </submittedName>
</protein>
<evidence type="ECO:0000313" key="3">
    <source>
        <dbReference type="EMBL" id="PZA14638.1"/>
    </source>
</evidence>
<dbReference type="EMBL" id="QKOE01000025">
    <property type="protein sequence ID" value="PZA14638.1"/>
    <property type="molecule type" value="Genomic_DNA"/>
</dbReference>
<proteinExistence type="predicted"/>
<keyword evidence="1 3" id="KW-0378">Hydrolase</keyword>
<reference evidence="3 4" key="1">
    <citation type="submission" date="2018-06" db="EMBL/GenBank/DDBJ databases">
        <title>Azoarcus communis strain SWub3 genome.</title>
        <authorList>
            <person name="Zorraquino Salvo V."/>
            <person name="Toubiana D."/>
            <person name="Blumwald E."/>
        </authorList>
    </citation>
    <scope>NUCLEOTIDE SEQUENCE [LARGE SCALE GENOMIC DNA]</scope>
    <source>
        <strain evidence="3 4">SWub3</strain>
    </source>
</reference>
<gene>
    <name evidence="3" type="ORF">DNK49_20770</name>
</gene>
<dbReference type="PANTHER" id="PTHR48081">
    <property type="entry name" value="AB HYDROLASE SUPERFAMILY PROTEIN C4A8.06C"/>
    <property type="match status" value="1"/>
</dbReference>
<evidence type="ECO:0000313" key="4">
    <source>
        <dbReference type="Proteomes" id="UP000248259"/>
    </source>
</evidence>
<dbReference type="SUPFAM" id="SSF53474">
    <property type="entry name" value="alpha/beta-Hydrolases"/>
    <property type="match status" value="1"/>
</dbReference>
<dbReference type="Gene3D" id="3.40.50.1820">
    <property type="entry name" value="alpha/beta hydrolase"/>
    <property type="match status" value="1"/>
</dbReference>
<dbReference type="PANTHER" id="PTHR48081:SF33">
    <property type="entry name" value="KYNURENINE FORMAMIDASE"/>
    <property type="match status" value="1"/>
</dbReference>
<dbReference type="InterPro" id="IPR049492">
    <property type="entry name" value="BD-FAE-like_dom"/>
</dbReference>
<dbReference type="InterPro" id="IPR029058">
    <property type="entry name" value="AB_hydrolase_fold"/>
</dbReference>
<dbReference type="Proteomes" id="UP000248259">
    <property type="component" value="Unassembled WGS sequence"/>
</dbReference>
<organism evidence="3 4">
    <name type="scientific">Parazoarcus communis SWub3 = DSM 12120</name>
    <dbReference type="NCBI Taxonomy" id="1121029"/>
    <lineage>
        <taxon>Bacteria</taxon>
        <taxon>Pseudomonadati</taxon>
        <taxon>Pseudomonadota</taxon>
        <taxon>Betaproteobacteria</taxon>
        <taxon>Rhodocyclales</taxon>
        <taxon>Zoogloeaceae</taxon>
        <taxon>Parazoarcus</taxon>
    </lineage>
</organism>
<dbReference type="OrthoDB" id="9771666at2"/>
<name>A0A323V3B1_9RHOO</name>
<dbReference type="Pfam" id="PF20434">
    <property type="entry name" value="BD-FAE"/>
    <property type="match status" value="1"/>
</dbReference>